<name>A0A328VDM0_9CHLR</name>
<feature type="transmembrane region" description="Helical" evidence="1">
    <location>
        <begin position="56"/>
        <end position="73"/>
    </location>
</feature>
<protein>
    <submittedName>
        <fullName evidence="2">Uncharacterized protein</fullName>
    </submittedName>
</protein>
<dbReference type="RefSeq" id="WP_112428937.1">
    <property type="nucleotide sequence ID" value="NZ_MCIF01000002.1"/>
</dbReference>
<feature type="transmembrane region" description="Helical" evidence="1">
    <location>
        <begin position="126"/>
        <end position="144"/>
    </location>
</feature>
<comment type="caution">
    <text evidence="2">The sequence shown here is derived from an EMBL/GenBank/DDBJ whole genome shotgun (WGS) entry which is preliminary data.</text>
</comment>
<organism evidence="2 3">
    <name type="scientific">Thermogemmatispora tikiterensis</name>
    <dbReference type="NCBI Taxonomy" id="1825093"/>
    <lineage>
        <taxon>Bacteria</taxon>
        <taxon>Bacillati</taxon>
        <taxon>Chloroflexota</taxon>
        <taxon>Ktedonobacteria</taxon>
        <taxon>Thermogemmatisporales</taxon>
        <taxon>Thermogemmatisporaceae</taxon>
        <taxon>Thermogemmatispora</taxon>
    </lineage>
</organism>
<dbReference type="Proteomes" id="UP000248706">
    <property type="component" value="Unassembled WGS sequence"/>
</dbReference>
<gene>
    <name evidence="2" type="ORF">A4R35_09895</name>
</gene>
<dbReference type="EMBL" id="MCIF01000002">
    <property type="protein sequence ID" value="RAQ95848.1"/>
    <property type="molecule type" value="Genomic_DNA"/>
</dbReference>
<reference evidence="2 3" key="1">
    <citation type="submission" date="2016-08" db="EMBL/GenBank/DDBJ databases">
        <title>Analysis of Carbohydrate Active Enzymes in Thermogemmatispora T81 Reveals Carbohydrate Degradation Ability.</title>
        <authorList>
            <person name="Tomazini A."/>
            <person name="Lal S."/>
            <person name="Stott M."/>
            <person name="Henrissat B."/>
            <person name="Polikarpov I."/>
            <person name="Sparling R."/>
            <person name="Levin D.B."/>
        </authorList>
    </citation>
    <scope>NUCLEOTIDE SEQUENCE [LARGE SCALE GENOMIC DNA]</scope>
    <source>
        <strain evidence="2 3">T81</strain>
    </source>
</reference>
<evidence type="ECO:0000256" key="1">
    <source>
        <dbReference type="SAM" id="Phobius"/>
    </source>
</evidence>
<evidence type="ECO:0000313" key="3">
    <source>
        <dbReference type="Proteomes" id="UP000248706"/>
    </source>
</evidence>
<evidence type="ECO:0000313" key="2">
    <source>
        <dbReference type="EMBL" id="RAQ95848.1"/>
    </source>
</evidence>
<keyword evidence="1" id="KW-0472">Membrane</keyword>
<keyword evidence="3" id="KW-1185">Reference proteome</keyword>
<keyword evidence="1" id="KW-0812">Transmembrane</keyword>
<accession>A0A328VDM0</accession>
<feature type="transmembrane region" description="Helical" evidence="1">
    <location>
        <begin position="85"/>
        <end position="106"/>
    </location>
</feature>
<keyword evidence="1" id="KW-1133">Transmembrane helix</keyword>
<proteinExistence type="predicted"/>
<dbReference type="AlphaFoldDB" id="A0A328VDM0"/>
<sequence length="190" mass="20807">MLMPAWIEPLLVTTTLVALIALLGVVPRFARASQVYGGIPLGLVALAGGATALSFHQLWLLGAMLLPGLAWLIGMHRRTVWNAWACLYAACLVQQAIATLFSLGWVLLRSSELSLVLRSLAWGRQVLAVVAPFPLTIDVLAVPGRRHFPERDRMLAAPEPSHWPGCLQVPPHNEPPELVARVILQLLRQQ</sequence>